<dbReference type="InterPro" id="IPR009875">
    <property type="entry name" value="PilZ_domain"/>
</dbReference>
<dbReference type="EMBL" id="JABBGM010000004">
    <property type="protein sequence ID" value="NML94090.1"/>
    <property type="molecule type" value="Genomic_DNA"/>
</dbReference>
<reference evidence="2 3" key="1">
    <citation type="submission" date="2020-04" db="EMBL/GenBank/DDBJ databases">
        <title>Novosphingobium sp. TW-4 isolated from soil.</title>
        <authorList>
            <person name="Dahal R.H."/>
            <person name="Chaudhary D.K."/>
        </authorList>
    </citation>
    <scope>NUCLEOTIDE SEQUENCE [LARGE SCALE GENOMIC DNA]</scope>
    <source>
        <strain evidence="2 3">TW-4</strain>
    </source>
</reference>
<name>A0A7Y0BPQ2_9SPHN</name>
<evidence type="ECO:0000313" key="3">
    <source>
        <dbReference type="Proteomes" id="UP000583556"/>
    </source>
</evidence>
<dbReference type="Pfam" id="PF07238">
    <property type="entry name" value="PilZ"/>
    <property type="match status" value="1"/>
</dbReference>
<evidence type="ECO:0000259" key="1">
    <source>
        <dbReference type="Pfam" id="PF07238"/>
    </source>
</evidence>
<feature type="domain" description="PilZ" evidence="1">
    <location>
        <begin position="13"/>
        <end position="93"/>
    </location>
</feature>
<dbReference type="RefSeq" id="WP_169493366.1">
    <property type="nucleotide sequence ID" value="NZ_AP029021.1"/>
</dbReference>
<dbReference type="AlphaFoldDB" id="A0A7Y0BPQ2"/>
<organism evidence="2 3">
    <name type="scientific">Novosphingobium olei</name>
    <dbReference type="NCBI Taxonomy" id="2728851"/>
    <lineage>
        <taxon>Bacteria</taxon>
        <taxon>Pseudomonadati</taxon>
        <taxon>Pseudomonadota</taxon>
        <taxon>Alphaproteobacteria</taxon>
        <taxon>Sphingomonadales</taxon>
        <taxon>Sphingomonadaceae</taxon>
        <taxon>Novosphingobium</taxon>
    </lineage>
</organism>
<dbReference type="Proteomes" id="UP000583556">
    <property type="component" value="Unassembled WGS sequence"/>
</dbReference>
<sequence>MNSPERKTDQIERRSPRRVLNVRAQYRRRVARLGADVIDLSLHGLRLSCADRLDVGETVWVTLPGLEPRRAIVMWSQGFIAGCSFPEPLHPAIYDAIIARCGA</sequence>
<dbReference type="SUPFAM" id="SSF141371">
    <property type="entry name" value="PilZ domain-like"/>
    <property type="match status" value="1"/>
</dbReference>
<evidence type="ECO:0000313" key="2">
    <source>
        <dbReference type="EMBL" id="NML94090.1"/>
    </source>
</evidence>
<dbReference type="GO" id="GO:0035438">
    <property type="term" value="F:cyclic-di-GMP binding"/>
    <property type="evidence" value="ECO:0007669"/>
    <property type="project" value="InterPro"/>
</dbReference>
<gene>
    <name evidence="2" type="ORF">HHL27_10490</name>
</gene>
<proteinExistence type="predicted"/>
<protein>
    <submittedName>
        <fullName evidence="2">PilZ domain-containing protein</fullName>
    </submittedName>
</protein>
<keyword evidence="3" id="KW-1185">Reference proteome</keyword>
<comment type="caution">
    <text evidence="2">The sequence shown here is derived from an EMBL/GenBank/DDBJ whole genome shotgun (WGS) entry which is preliminary data.</text>
</comment>
<accession>A0A7Y0BPQ2</accession>